<reference evidence="1 2" key="1">
    <citation type="submission" date="2015-12" db="EMBL/GenBank/DDBJ databases">
        <authorList>
            <person name="Shamseldin A."/>
            <person name="Moawad H."/>
            <person name="Abd El-Rahim W.M."/>
            <person name="Sadowsky M.J."/>
        </authorList>
    </citation>
    <scope>NUCLEOTIDE SEQUENCE [LARGE SCALE GENOMIC DNA]</scope>
    <source>
        <strain evidence="1 2">D7</strain>
    </source>
</reference>
<evidence type="ECO:0000313" key="2">
    <source>
        <dbReference type="Proteomes" id="UP000063991"/>
    </source>
</evidence>
<dbReference type="EMBL" id="CP014323">
    <property type="protein sequence ID" value="AMK00533.1"/>
    <property type="molecule type" value="Genomic_DNA"/>
</dbReference>
<sequence length="89" mass="10288">MMNSLLHLKEGAFAERLTDKAITKVIAQESKDDELKFFVFAINADTKTAYVMRHGRSDALRTWRLDNLARFLKLHAVDAFEVQYAKIQD</sequence>
<accession>A0A126Q5J4</accession>
<gene>
    <name evidence="1" type="ORF">AVL55_19875</name>
</gene>
<dbReference type="AlphaFoldDB" id="A0A126Q5J4"/>
<proteinExistence type="predicted"/>
<name>A0A126Q5J4_ALTMA</name>
<evidence type="ECO:0000313" key="1">
    <source>
        <dbReference type="EMBL" id="AMK00533.1"/>
    </source>
</evidence>
<organism evidence="1 2">
    <name type="scientific">Alteromonas macleodii</name>
    <name type="common">Pseudoalteromonas macleodii</name>
    <dbReference type="NCBI Taxonomy" id="28108"/>
    <lineage>
        <taxon>Bacteria</taxon>
        <taxon>Pseudomonadati</taxon>
        <taxon>Pseudomonadota</taxon>
        <taxon>Gammaproteobacteria</taxon>
        <taxon>Alteromonadales</taxon>
        <taxon>Alteromonadaceae</taxon>
        <taxon>Alteromonas/Salinimonas group</taxon>
        <taxon>Alteromonas</taxon>
    </lineage>
</organism>
<dbReference type="Proteomes" id="UP000063991">
    <property type="component" value="Chromosome"/>
</dbReference>
<protein>
    <submittedName>
        <fullName evidence="1">Uncharacterized protein</fullName>
    </submittedName>
</protein>